<evidence type="ECO:0000256" key="10">
    <source>
        <dbReference type="SAM" id="SignalP"/>
    </source>
</evidence>
<dbReference type="EC" id="3.2.1.21" evidence="3"/>
<dbReference type="PROSITE" id="PS00572">
    <property type="entry name" value="GLYCOSYL_HYDROL_F1_1"/>
    <property type="match status" value="1"/>
</dbReference>
<dbReference type="PROSITE" id="PS00653">
    <property type="entry name" value="GLYCOSYL_HYDROL_F1_2"/>
    <property type="match status" value="1"/>
</dbReference>
<keyword evidence="5" id="KW-0325">Glycoprotein</keyword>
<evidence type="ECO:0000256" key="7">
    <source>
        <dbReference type="PROSITE-ProRule" id="PRU10055"/>
    </source>
</evidence>
<dbReference type="PRINTS" id="PR00131">
    <property type="entry name" value="GLHYDRLASE1"/>
</dbReference>
<dbReference type="PANTHER" id="PTHR10353">
    <property type="entry name" value="GLYCOSYL HYDROLASE"/>
    <property type="match status" value="1"/>
</dbReference>
<evidence type="ECO:0000313" key="11">
    <source>
        <dbReference type="EMBL" id="KRT82775.1"/>
    </source>
</evidence>
<dbReference type="InterPro" id="IPR018120">
    <property type="entry name" value="Glyco_hydro_1_AS"/>
</dbReference>
<sequence length="519" mass="60130">MLYALFLTFLVNSPLLEVETSSSEFPDNFLFGVATASYQIEGGWNTSGKGENIWDHLVHTYPERIKDRSTGDISCNSYQYYLEDVSYLTYLGVDFYRFSISWSRLLPTGFSNHINPDGVRYYTDLITHMVRLEIKPMVTLYHWDLPQPLQDLGGWTNPLMANYFEEYANVAFDLWGKYVSYWITFNEPDEVCETGYGKGINAPNINSSGIGDYLCGRTLLLAHARAYHLYNSKYRHRCRGQIGISLSTPWYEPKNKTEEEASERALQMEFGWWANPIFSKKGDYPDIMKERIEKFSQMDNFTASRLPKFTRSEVRLIRGTADFLGLNHYTTNLVSCDEEPPNSTDYRKKDLGVLKQQNPNWEPSSVPWLKVVPWGFRKMLVWIKAQYDNPPIYVTENGFADRGELNDKGRVNYHTAYLRSMLDAIKYDQCNVKAYTIWSLLDNMEWTDGYTVKFGLYFVDFNNPSRRRVAKNSVEFYKVLIQNRQIPVLNLETTPIPMICMNATETTTTTTTTSTEGCI</sequence>
<feature type="chain" id="PRO_5006668431" description="beta-glucosidase" evidence="10">
    <location>
        <begin position="21"/>
        <end position="519"/>
    </location>
</feature>
<evidence type="ECO:0000256" key="9">
    <source>
        <dbReference type="RuleBase" id="RU004468"/>
    </source>
</evidence>
<feature type="active site" description="Nucleophile" evidence="7">
    <location>
        <position position="396"/>
    </location>
</feature>
<accession>A0A0T6B7H1</accession>
<dbReference type="GO" id="GO:0008422">
    <property type="term" value="F:beta-glucosidase activity"/>
    <property type="evidence" value="ECO:0007669"/>
    <property type="project" value="TreeGrafter"/>
</dbReference>
<organism evidence="11 12">
    <name type="scientific">Oryctes borbonicus</name>
    <dbReference type="NCBI Taxonomy" id="1629725"/>
    <lineage>
        <taxon>Eukaryota</taxon>
        <taxon>Metazoa</taxon>
        <taxon>Ecdysozoa</taxon>
        <taxon>Arthropoda</taxon>
        <taxon>Hexapoda</taxon>
        <taxon>Insecta</taxon>
        <taxon>Pterygota</taxon>
        <taxon>Neoptera</taxon>
        <taxon>Endopterygota</taxon>
        <taxon>Coleoptera</taxon>
        <taxon>Polyphaga</taxon>
        <taxon>Scarabaeiformia</taxon>
        <taxon>Scarabaeidae</taxon>
        <taxon>Dynastinae</taxon>
        <taxon>Oryctes</taxon>
    </lineage>
</organism>
<name>A0A0T6B7H1_9SCAR</name>
<dbReference type="PANTHER" id="PTHR10353:SF36">
    <property type="entry name" value="LP05116P"/>
    <property type="match status" value="1"/>
</dbReference>
<dbReference type="Gene3D" id="3.20.20.80">
    <property type="entry name" value="Glycosidases"/>
    <property type="match status" value="1"/>
</dbReference>
<keyword evidence="4 9" id="KW-0378">Hydrolase</keyword>
<dbReference type="GO" id="GO:0005975">
    <property type="term" value="P:carbohydrate metabolic process"/>
    <property type="evidence" value="ECO:0007669"/>
    <property type="project" value="InterPro"/>
</dbReference>
<gene>
    <name evidence="11" type="ORF">AMK59_4468</name>
</gene>
<dbReference type="OrthoDB" id="65569at2759"/>
<evidence type="ECO:0000256" key="1">
    <source>
        <dbReference type="ARBA" id="ARBA00010838"/>
    </source>
</evidence>
<proteinExistence type="inferred from homology"/>
<comment type="caution">
    <text evidence="11">The sequence shown here is derived from an EMBL/GenBank/DDBJ whole genome shotgun (WGS) entry which is preliminary data.</text>
</comment>
<evidence type="ECO:0000256" key="2">
    <source>
        <dbReference type="ARBA" id="ARBA00011738"/>
    </source>
</evidence>
<dbReference type="InterPro" id="IPR001360">
    <property type="entry name" value="Glyco_hydro_1"/>
</dbReference>
<evidence type="ECO:0000256" key="3">
    <source>
        <dbReference type="ARBA" id="ARBA00012744"/>
    </source>
</evidence>
<keyword evidence="10" id="KW-0732">Signal</keyword>
<dbReference type="AlphaFoldDB" id="A0A0T6B7H1"/>
<reference evidence="11 12" key="1">
    <citation type="submission" date="2015-09" db="EMBL/GenBank/DDBJ databases">
        <title>Draft genome of the scarab beetle Oryctes borbonicus.</title>
        <authorList>
            <person name="Meyer J.M."/>
            <person name="Markov G.V."/>
            <person name="Baskaran P."/>
            <person name="Herrmann M."/>
            <person name="Sommer R.J."/>
            <person name="Roedelsperger C."/>
        </authorList>
    </citation>
    <scope>NUCLEOTIDE SEQUENCE [LARGE SCALE GENOMIC DNA]</scope>
    <source>
        <strain evidence="11">OB123</strain>
        <tissue evidence="11">Whole animal</tissue>
    </source>
</reference>
<dbReference type="SUPFAM" id="SSF51445">
    <property type="entry name" value="(Trans)glycosidases"/>
    <property type="match status" value="1"/>
</dbReference>
<evidence type="ECO:0000313" key="12">
    <source>
        <dbReference type="Proteomes" id="UP000051574"/>
    </source>
</evidence>
<comment type="similarity">
    <text evidence="1 8">Belongs to the glycosyl hydrolase 1 family.</text>
</comment>
<dbReference type="EMBL" id="LJIG01009590">
    <property type="protein sequence ID" value="KRT82775.1"/>
    <property type="molecule type" value="Genomic_DNA"/>
</dbReference>
<evidence type="ECO:0000256" key="5">
    <source>
        <dbReference type="ARBA" id="ARBA00023180"/>
    </source>
</evidence>
<dbReference type="InterPro" id="IPR033132">
    <property type="entry name" value="GH_1_N_CS"/>
</dbReference>
<dbReference type="Pfam" id="PF00232">
    <property type="entry name" value="Glyco_hydro_1"/>
    <property type="match status" value="1"/>
</dbReference>
<feature type="non-terminal residue" evidence="11">
    <location>
        <position position="519"/>
    </location>
</feature>
<feature type="signal peptide" evidence="10">
    <location>
        <begin position="1"/>
        <end position="20"/>
    </location>
</feature>
<dbReference type="Proteomes" id="UP000051574">
    <property type="component" value="Unassembled WGS sequence"/>
</dbReference>
<comment type="subunit">
    <text evidence="2">Homodimer.</text>
</comment>
<keyword evidence="6 9" id="KW-0326">Glycosidase</keyword>
<evidence type="ECO:0000256" key="4">
    <source>
        <dbReference type="ARBA" id="ARBA00022801"/>
    </source>
</evidence>
<evidence type="ECO:0000256" key="8">
    <source>
        <dbReference type="RuleBase" id="RU003690"/>
    </source>
</evidence>
<dbReference type="FunFam" id="3.20.20.80:FF:000013">
    <property type="entry name" value="lactase-phlorizin hydrolase"/>
    <property type="match status" value="1"/>
</dbReference>
<evidence type="ECO:0000256" key="6">
    <source>
        <dbReference type="ARBA" id="ARBA00023295"/>
    </source>
</evidence>
<dbReference type="InterPro" id="IPR017853">
    <property type="entry name" value="GH"/>
</dbReference>
<protein>
    <recommendedName>
        <fullName evidence="3">beta-glucosidase</fullName>
        <ecNumber evidence="3">3.2.1.21</ecNumber>
    </recommendedName>
</protein>
<keyword evidence="12" id="KW-1185">Reference proteome</keyword>